<dbReference type="VEuPathDB" id="ToxoDB:TGME49_214910"/>
<organism evidence="3 4">
    <name type="scientific">Toxoplasma gondii</name>
    <dbReference type="NCBI Taxonomy" id="5811"/>
    <lineage>
        <taxon>Eukaryota</taxon>
        <taxon>Sar</taxon>
        <taxon>Alveolata</taxon>
        <taxon>Apicomplexa</taxon>
        <taxon>Conoidasida</taxon>
        <taxon>Coccidia</taxon>
        <taxon>Eucoccidiorida</taxon>
        <taxon>Eimeriorina</taxon>
        <taxon>Sarcocystidae</taxon>
        <taxon>Toxoplasma</taxon>
    </lineage>
</organism>
<dbReference type="EMBL" id="JAAUHK010000195">
    <property type="protein sequence ID" value="KAF4640045.1"/>
    <property type="molecule type" value="Genomic_DNA"/>
</dbReference>
<sequence>MRGACRRKAFSGPRAPSASSFSSFSSSLFPSFSACSFSPVLRRSSASFIASLPVSPHRSLTGRSSVYSFSVSRRSSAPLFPDSLPSALTASSPASLPPSSPVRSSPGVSFQPPAATEVPRLPSPHCSSSRSLSSRVRTQESFRDLLSRLEAEGARETEEERTTSPPAGRHPASGQVSPRSSPGSSFEAPGSSDSAAPLTQRELLWKLLQSFSAYYDRHFIYPGCSPSSSVHQTSSSSSSSSSSASSSFASSSASSSSSSESSTCPRPSGTSEAEPPGGGSASPRPVSFAEAFASVSVALGLFGFQVLLAVSSIWASDILPASSKNEEEAREAAETLVRFRLFFSSAANQVSFFSLFSSDRLGAVGLPSDSPPVSLSSLCGDVWRLVAPALFPADVTPAASVVKVTCLLLSTALLQRAVGAKATLAGLGLSAAASSFVSLLAYHCFSDGSLHVSGTNGPLFFTSALLVALPGLRGGPVSVEPGAASVDPKGPGVSTPHGGGAARQGDTGDGKGKRPVGRDKKILSVLPRVPIAATALAVPVFFELALKAPAALSTVLLHSAADGGDRQGKSGEEKTEKRTESGTEPHREDETSTAGGGAEKNQSDASGEGRRAAGQTETQETRRRRDEAVKVTVIASPPDTETSVGGARLSSPLPPDSLSPAGSSIPPQLSIGDLQRKVLFEAALASGVAAALERQKERGETVSRDLRRLRIEAEAAAEEWERQWTALEIRDLRVLGDLFVFLLTVFGVRCGRAFSR</sequence>
<comment type="caution">
    <text evidence="3">The sequence shown here is derived from an EMBL/GenBank/DDBJ whole genome shotgun (WGS) entry which is preliminary data.</text>
</comment>
<feature type="compositionally biased region" description="Low complexity" evidence="2">
    <location>
        <begin position="10"/>
        <end position="26"/>
    </location>
</feature>
<feature type="compositionally biased region" description="Basic and acidic residues" evidence="2">
    <location>
        <begin position="619"/>
        <end position="629"/>
    </location>
</feature>
<gene>
    <name evidence="3" type="ORF">TGRH88_039700</name>
</gene>
<feature type="region of interest" description="Disordered" evidence="2">
    <location>
        <begin position="86"/>
        <end position="195"/>
    </location>
</feature>
<dbReference type="Proteomes" id="UP000557509">
    <property type="component" value="Unassembled WGS sequence"/>
</dbReference>
<feature type="compositionally biased region" description="Basic and acidic residues" evidence="2">
    <location>
        <begin position="563"/>
        <end position="590"/>
    </location>
</feature>
<evidence type="ECO:0000313" key="4">
    <source>
        <dbReference type="Proteomes" id="UP000557509"/>
    </source>
</evidence>
<feature type="compositionally biased region" description="Basic and acidic residues" evidence="2">
    <location>
        <begin position="506"/>
        <end position="517"/>
    </location>
</feature>
<feature type="compositionally biased region" description="Low complexity" evidence="2">
    <location>
        <begin position="119"/>
        <end position="135"/>
    </location>
</feature>
<accession>A0A7J6JXX6</accession>
<evidence type="ECO:0000313" key="3">
    <source>
        <dbReference type="EMBL" id="KAF4640045.1"/>
    </source>
</evidence>
<keyword evidence="4" id="KW-1185">Reference proteome</keyword>
<feature type="region of interest" description="Disordered" evidence="2">
    <location>
        <begin position="249"/>
        <end position="282"/>
    </location>
</feature>
<proteinExistence type="predicted"/>
<feature type="compositionally biased region" description="Low complexity" evidence="2">
    <location>
        <begin position="249"/>
        <end position="262"/>
    </location>
</feature>
<dbReference type="AlphaFoldDB" id="A0A7J6JXX6"/>
<feature type="region of interest" description="Disordered" evidence="2">
    <location>
        <begin position="1"/>
        <end position="26"/>
    </location>
</feature>
<protein>
    <submittedName>
        <fullName evidence="3">Uncharacterized protein</fullName>
    </submittedName>
</protein>
<dbReference type="PROSITE" id="PS51257">
    <property type="entry name" value="PROKAR_LIPOPROTEIN"/>
    <property type="match status" value="1"/>
</dbReference>
<feature type="compositionally biased region" description="Polar residues" evidence="2">
    <location>
        <begin position="174"/>
        <end position="184"/>
    </location>
</feature>
<feature type="region of interest" description="Disordered" evidence="2">
    <location>
        <begin position="479"/>
        <end position="517"/>
    </location>
</feature>
<feature type="region of interest" description="Disordered" evidence="2">
    <location>
        <begin position="561"/>
        <end position="662"/>
    </location>
</feature>
<evidence type="ECO:0000256" key="2">
    <source>
        <dbReference type="SAM" id="MobiDB-lite"/>
    </source>
</evidence>
<evidence type="ECO:0000256" key="1">
    <source>
        <dbReference type="SAM" id="Coils"/>
    </source>
</evidence>
<feature type="compositionally biased region" description="Basic and acidic residues" evidence="2">
    <location>
        <begin position="137"/>
        <end position="162"/>
    </location>
</feature>
<keyword evidence="1" id="KW-0175">Coiled coil</keyword>
<dbReference type="SMR" id="A0A7J6JXX6"/>
<name>A0A7J6JXX6_TOXGO</name>
<reference evidence="3 4" key="1">
    <citation type="submission" date="2020-03" db="EMBL/GenBank/DDBJ databases">
        <title>Genome sequence of Toxoplasma gondii RH-88 strain.</title>
        <authorList>
            <person name="Lorenzi H.A."/>
            <person name="Venepally P."/>
            <person name="Rozenberg A."/>
            <person name="Sibley D."/>
        </authorList>
    </citation>
    <scope>NUCLEOTIDE SEQUENCE [LARGE SCALE GENOMIC DNA]</scope>
    <source>
        <strain evidence="3 4">RH-88</strain>
    </source>
</reference>
<feature type="coiled-coil region" evidence="1">
    <location>
        <begin position="692"/>
        <end position="723"/>
    </location>
</feature>